<accession>A0ABY7WPG9</accession>
<dbReference type="Pfam" id="PF00849">
    <property type="entry name" value="PseudoU_synth_2"/>
    <property type="match status" value="1"/>
</dbReference>
<dbReference type="InterPro" id="IPR006145">
    <property type="entry name" value="PsdUridine_synth_RsuA/RluA"/>
</dbReference>
<evidence type="ECO:0000256" key="3">
    <source>
        <dbReference type="ARBA" id="ARBA00033164"/>
    </source>
</evidence>
<dbReference type="RefSeq" id="WP_274259312.1">
    <property type="nucleotide sequence ID" value="NZ_CP117884.1"/>
</dbReference>
<evidence type="ECO:0000256" key="1">
    <source>
        <dbReference type="ARBA" id="ARBA00000073"/>
    </source>
</evidence>
<gene>
    <name evidence="5" type="ORF">PQ472_09305</name>
</gene>
<dbReference type="InterPro" id="IPR050188">
    <property type="entry name" value="RluA_PseudoU_synthase"/>
</dbReference>
<dbReference type="Proteomes" id="UP001220377">
    <property type="component" value="Chromosome"/>
</dbReference>
<dbReference type="Gene3D" id="3.30.2350.10">
    <property type="entry name" value="Pseudouridine synthase"/>
    <property type="match status" value="1"/>
</dbReference>
<proteinExistence type="predicted"/>
<protein>
    <recommendedName>
        <fullName evidence="2">RNA pseudouridylate synthase</fullName>
    </recommendedName>
    <alternativeName>
        <fullName evidence="3">RNA-uridine isomerase</fullName>
    </alternativeName>
</protein>
<dbReference type="PANTHER" id="PTHR21600">
    <property type="entry name" value="MITOCHONDRIAL RNA PSEUDOURIDINE SYNTHASE"/>
    <property type="match status" value="1"/>
</dbReference>
<reference evidence="5 6" key="1">
    <citation type="submission" date="2023-02" db="EMBL/GenBank/DDBJ databases">
        <title>Genome sequence of Lacticaseibacillus sp. KACC 23028.</title>
        <authorList>
            <person name="Kim S."/>
            <person name="Heo J."/>
            <person name="Kwon S.-W."/>
        </authorList>
    </citation>
    <scope>NUCLEOTIDE SEQUENCE [LARGE SCALE GENOMIC DNA]</scope>
    <source>
        <strain evidence="5 6">KACC 23028</strain>
    </source>
</reference>
<sequence>MPFTFQQTATTETTVKRLLDRFGVSHRLFAQLRDDHLLTLDGKRVGNVVLHPGQTVVFTLPEDGGVTVASGTLAVMYEDANWLIVDKPANLASVPGPSNPDASLLNIAAGYLQRAGHQRPSPAIVTRLDRDTRGLVLIAKHGFAQGRLMRMGATANLEKHYLAVASGVMAEQWGIVKAPLGPAADGIHQMVRADGKSAQTNYEVKQHGPHTTLIRCHLLTGRTHQIRVHLASIGHPLVGDALYGGTARIDGQMQALVATELSFLDPFTKQTISCRLPQPSEFDDLLK</sequence>
<dbReference type="InterPro" id="IPR020103">
    <property type="entry name" value="PsdUridine_synth_cat_dom_sf"/>
</dbReference>
<comment type="catalytic activity">
    <reaction evidence="1">
        <text>a uridine in RNA = a pseudouridine in RNA</text>
        <dbReference type="Rhea" id="RHEA:48348"/>
        <dbReference type="Rhea" id="RHEA-COMP:12068"/>
        <dbReference type="Rhea" id="RHEA-COMP:12069"/>
        <dbReference type="ChEBI" id="CHEBI:65314"/>
        <dbReference type="ChEBI" id="CHEBI:65315"/>
    </reaction>
</comment>
<dbReference type="PANTHER" id="PTHR21600:SF35">
    <property type="entry name" value="PSEUDOURIDINE SYNTHASE"/>
    <property type="match status" value="1"/>
</dbReference>
<keyword evidence="6" id="KW-1185">Reference proteome</keyword>
<evidence type="ECO:0000313" key="6">
    <source>
        <dbReference type="Proteomes" id="UP001220377"/>
    </source>
</evidence>
<dbReference type="CDD" id="cd02869">
    <property type="entry name" value="PseudoU_synth_RluA_like"/>
    <property type="match status" value="1"/>
</dbReference>
<name>A0ABY7WPG9_9LACO</name>
<dbReference type="EMBL" id="CP117884">
    <property type="protein sequence ID" value="WDF82083.1"/>
    <property type="molecule type" value="Genomic_DNA"/>
</dbReference>
<dbReference type="SUPFAM" id="SSF55120">
    <property type="entry name" value="Pseudouridine synthase"/>
    <property type="match status" value="1"/>
</dbReference>
<evidence type="ECO:0000256" key="2">
    <source>
        <dbReference type="ARBA" id="ARBA00031870"/>
    </source>
</evidence>
<evidence type="ECO:0000259" key="4">
    <source>
        <dbReference type="Pfam" id="PF00849"/>
    </source>
</evidence>
<evidence type="ECO:0000313" key="5">
    <source>
        <dbReference type="EMBL" id="WDF82083.1"/>
    </source>
</evidence>
<organism evidence="5 6">
    <name type="scientific">Lacticaseibacillus pabuli</name>
    <dbReference type="NCBI Taxonomy" id="3025672"/>
    <lineage>
        <taxon>Bacteria</taxon>
        <taxon>Bacillati</taxon>
        <taxon>Bacillota</taxon>
        <taxon>Bacilli</taxon>
        <taxon>Lactobacillales</taxon>
        <taxon>Lactobacillaceae</taxon>
        <taxon>Lacticaseibacillus</taxon>
    </lineage>
</organism>
<feature type="domain" description="Pseudouridine synthase RsuA/RluA-like" evidence="4">
    <location>
        <begin position="81"/>
        <end position="232"/>
    </location>
</feature>